<proteinExistence type="predicted"/>
<comment type="caution">
    <text evidence="4">The sequence shown here is derived from an EMBL/GenBank/DDBJ whole genome shotgun (WGS) entry which is preliminary data.</text>
</comment>
<name>A0A2N4UVY9_9GAMM</name>
<dbReference type="RefSeq" id="WP_101767819.1">
    <property type="nucleotide sequence ID" value="NZ_BPPU01000002.1"/>
</dbReference>
<dbReference type="AlphaFoldDB" id="A0A2N4UVY9"/>
<keyword evidence="5" id="KW-1185">Reference proteome</keyword>
<feature type="domain" description="Outer membrane protein beta-barrel" evidence="3">
    <location>
        <begin position="14"/>
        <end position="180"/>
    </location>
</feature>
<dbReference type="Gene3D" id="2.40.160.20">
    <property type="match status" value="1"/>
</dbReference>
<gene>
    <name evidence="4" type="ORF">CIK00_05020</name>
</gene>
<organism evidence="4 5">
    <name type="scientific">Photobacterium carnosum</name>
    <dbReference type="NCBI Taxonomy" id="2023717"/>
    <lineage>
        <taxon>Bacteria</taxon>
        <taxon>Pseudomonadati</taxon>
        <taxon>Pseudomonadota</taxon>
        <taxon>Gammaproteobacteria</taxon>
        <taxon>Vibrionales</taxon>
        <taxon>Vibrionaceae</taxon>
        <taxon>Photobacterium</taxon>
    </lineage>
</organism>
<dbReference type="Pfam" id="PF13505">
    <property type="entry name" value="OMP_b-brl"/>
    <property type="match status" value="1"/>
</dbReference>
<accession>A0A2N4UVY9</accession>
<keyword evidence="1 2" id="KW-0732">Signal</keyword>
<dbReference type="Proteomes" id="UP000234420">
    <property type="component" value="Unassembled WGS sequence"/>
</dbReference>
<evidence type="ECO:0000313" key="5">
    <source>
        <dbReference type="Proteomes" id="UP000234420"/>
    </source>
</evidence>
<dbReference type="InterPro" id="IPR011250">
    <property type="entry name" value="OMP/PagP_B-barrel"/>
</dbReference>
<evidence type="ECO:0000259" key="3">
    <source>
        <dbReference type="Pfam" id="PF13505"/>
    </source>
</evidence>
<feature type="chain" id="PRO_5014840137" description="Outer membrane protein beta-barrel domain-containing protein" evidence="2">
    <location>
        <begin position="23"/>
        <end position="186"/>
    </location>
</feature>
<evidence type="ECO:0000313" key="4">
    <source>
        <dbReference type="EMBL" id="PLC59155.1"/>
    </source>
</evidence>
<sequence length="186" mass="20245">MHILKKTVIAISCFVCPIAAQASENYISVGATHLGGNGVSASGGGFSWASFGSKEQNVGFIVTSSLAKEDVDSTGDVNNLFIPYRGTLTVFDINVGPIFKVQNLSWLRLYPLIGISHANVDINACLDHICASDNESKNEFNYGVGLQLDIPTTNIYTEFNIKRVMGDFNKTNMYFGVGYHLSNTLY</sequence>
<protein>
    <recommendedName>
        <fullName evidence="3">Outer membrane protein beta-barrel domain-containing protein</fullName>
    </recommendedName>
</protein>
<dbReference type="InterPro" id="IPR027385">
    <property type="entry name" value="Beta-barrel_OMP"/>
</dbReference>
<evidence type="ECO:0000256" key="2">
    <source>
        <dbReference type="SAM" id="SignalP"/>
    </source>
</evidence>
<dbReference type="SUPFAM" id="SSF56925">
    <property type="entry name" value="OMPA-like"/>
    <property type="match status" value="1"/>
</dbReference>
<reference evidence="4 5" key="1">
    <citation type="journal article" date="2018" name="Syst. Appl. Microbiol.">
        <title>Photobacterium carnosum sp. nov., isolated from spoiled modified atmosphere packaged poultry meat.</title>
        <authorList>
            <person name="Hilgarth M."/>
            <person name="Fuertes S."/>
            <person name="Ehrmann M."/>
            <person name="Vogel R.F."/>
        </authorList>
    </citation>
    <scope>NUCLEOTIDE SEQUENCE [LARGE SCALE GENOMIC DNA]</scope>
    <source>
        <strain evidence="4 5">TMW 2.2021</strain>
    </source>
</reference>
<dbReference type="EMBL" id="NPIB01000003">
    <property type="protein sequence ID" value="PLC59155.1"/>
    <property type="molecule type" value="Genomic_DNA"/>
</dbReference>
<feature type="signal peptide" evidence="2">
    <location>
        <begin position="1"/>
        <end position="22"/>
    </location>
</feature>
<evidence type="ECO:0000256" key="1">
    <source>
        <dbReference type="ARBA" id="ARBA00022729"/>
    </source>
</evidence>